<dbReference type="PATRIC" id="fig|1429043.3.peg.5897"/>
<dbReference type="SUPFAM" id="SSF53623">
    <property type="entry name" value="MurD-like peptide ligases, catalytic domain"/>
    <property type="match status" value="1"/>
</dbReference>
<gene>
    <name evidence="1" type="ORF">X474_27755</name>
</gene>
<dbReference type="AlphaFoldDB" id="A0A0D2IXL0"/>
<dbReference type="OrthoDB" id="2884at2"/>
<proteinExistence type="predicted"/>
<keyword evidence="2" id="KW-1185">Reference proteome</keyword>
<dbReference type="Gene3D" id="3.40.1190.10">
    <property type="entry name" value="Mur-like, catalytic domain"/>
    <property type="match status" value="1"/>
</dbReference>
<dbReference type="Proteomes" id="UP000032233">
    <property type="component" value="Unassembled WGS sequence"/>
</dbReference>
<organism evidence="1 2">
    <name type="scientific">Dethiosulfatarculus sandiegensis</name>
    <dbReference type="NCBI Taxonomy" id="1429043"/>
    <lineage>
        <taxon>Bacteria</taxon>
        <taxon>Pseudomonadati</taxon>
        <taxon>Thermodesulfobacteriota</taxon>
        <taxon>Desulfarculia</taxon>
        <taxon>Desulfarculales</taxon>
        <taxon>Desulfarculaceae</taxon>
        <taxon>Dethiosulfatarculus</taxon>
    </lineage>
</organism>
<dbReference type="RefSeq" id="WP_082464634.1">
    <property type="nucleotide sequence ID" value="NZ_AZAC01000083.1"/>
</dbReference>
<dbReference type="STRING" id="1429043.X474_27755"/>
<evidence type="ECO:0000313" key="2">
    <source>
        <dbReference type="Proteomes" id="UP000032233"/>
    </source>
</evidence>
<sequence length="338" mass="37253">MVRTPAGHLSAAVRVLVTGSRGKSSLVRLIFTAFQACGLDSHARITGVLPRHLYGQNARVLLRLNGGHVEETRWWLKELPASAQAVVLENNAVDPFLQHLAADWLKPDLIVLTNTRADHQEVWGPGREQAAKALLAGIPEKSRVVLSSEAASQPGVAAALNKKKVDFTVAPEPLERVAGDHRDLNLALALAVCQKLGLDRSRSEKSMKALKPDLADFQIKDMGQGSSLGLGFAVNDLKSTRTAFDSLGWRFEETSLLFNHRRDRPLRLREFNPFIKKPWQKVIVIGDRPWPLPPGSVYRRLKSNADFSALFSPGNNYFGCGNLAGRPLAFLLTENSFD</sequence>
<dbReference type="PANTHER" id="PTHR43445">
    <property type="entry name" value="UDP-N-ACETYLMURAMATE--L-ALANINE LIGASE-RELATED"/>
    <property type="match status" value="1"/>
</dbReference>
<reference evidence="1 2" key="1">
    <citation type="submission" date="2013-11" db="EMBL/GenBank/DDBJ databases">
        <title>Metagenomic analysis of a methanogenic consortium involved in long chain n-alkane degradation.</title>
        <authorList>
            <person name="Davidova I.A."/>
            <person name="Callaghan A.V."/>
            <person name="Wawrik B."/>
            <person name="Pruitt S."/>
            <person name="Marks C."/>
            <person name="Duncan K.E."/>
            <person name="Suflita J.M."/>
        </authorList>
    </citation>
    <scope>NUCLEOTIDE SEQUENCE [LARGE SCALE GENOMIC DNA]</scope>
    <source>
        <strain evidence="1 2">SPR</strain>
    </source>
</reference>
<dbReference type="InterPro" id="IPR050061">
    <property type="entry name" value="MurCDEF_pg_biosynth"/>
</dbReference>
<dbReference type="EMBL" id="AZAC01000083">
    <property type="protein sequence ID" value="KIX10794.1"/>
    <property type="molecule type" value="Genomic_DNA"/>
</dbReference>
<comment type="caution">
    <text evidence="1">The sequence shown here is derived from an EMBL/GenBank/DDBJ whole genome shotgun (WGS) entry which is preliminary data.</text>
</comment>
<dbReference type="InterPro" id="IPR036565">
    <property type="entry name" value="Mur-like_cat_sf"/>
</dbReference>
<name>A0A0D2IXL0_9BACT</name>
<protein>
    <recommendedName>
        <fullName evidence="3">Mur ligase central domain-containing protein</fullName>
    </recommendedName>
</protein>
<dbReference type="GO" id="GO:0005524">
    <property type="term" value="F:ATP binding"/>
    <property type="evidence" value="ECO:0007669"/>
    <property type="project" value="InterPro"/>
</dbReference>
<evidence type="ECO:0008006" key="3">
    <source>
        <dbReference type="Google" id="ProtNLM"/>
    </source>
</evidence>
<accession>A0A0D2IXL0</accession>
<dbReference type="PANTHER" id="PTHR43445:SF1">
    <property type="entry name" value="PGA SYNTHASE CAPB"/>
    <property type="match status" value="1"/>
</dbReference>
<dbReference type="InParanoid" id="A0A0D2IXL0"/>
<evidence type="ECO:0000313" key="1">
    <source>
        <dbReference type="EMBL" id="KIX10794.1"/>
    </source>
</evidence>